<name>A0A316UCY9_9BASI</name>
<reference evidence="3 4" key="1">
    <citation type="journal article" date="2018" name="Mol. Biol. Evol.">
        <title>Broad Genomic Sampling Reveals a Smut Pathogenic Ancestry of the Fungal Clade Ustilaginomycotina.</title>
        <authorList>
            <person name="Kijpornyongpan T."/>
            <person name="Mondo S.J."/>
            <person name="Barry K."/>
            <person name="Sandor L."/>
            <person name="Lee J."/>
            <person name="Lipzen A."/>
            <person name="Pangilinan J."/>
            <person name="LaButti K."/>
            <person name="Hainaut M."/>
            <person name="Henrissat B."/>
            <person name="Grigoriev I.V."/>
            <person name="Spatafora J.W."/>
            <person name="Aime M.C."/>
        </authorList>
    </citation>
    <scope>NUCLEOTIDE SEQUENCE [LARGE SCALE GENOMIC DNA]</scope>
    <source>
        <strain evidence="3 4">MCA 4718</strain>
    </source>
</reference>
<evidence type="ECO:0000256" key="1">
    <source>
        <dbReference type="SAM" id="MobiDB-lite"/>
    </source>
</evidence>
<keyword evidence="2" id="KW-0812">Transmembrane</keyword>
<feature type="compositionally biased region" description="Low complexity" evidence="1">
    <location>
        <begin position="170"/>
        <end position="184"/>
    </location>
</feature>
<proteinExistence type="predicted"/>
<feature type="compositionally biased region" description="Low complexity" evidence="1">
    <location>
        <begin position="203"/>
        <end position="212"/>
    </location>
</feature>
<feature type="region of interest" description="Disordered" evidence="1">
    <location>
        <begin position="59"/>
        <end position="79"/>
    </location>
</feature>
<feature type="compositionally biased region" description="Low complexity" evidence="1">
    <location>
        <begin position="451"/>
        <end position="466"/>
    </location>
</feature>
<dbReference type="RefSeq" id="XP_025349908.1">
    <property type="nucleotide sequence ID" value="XM_025491585.1"/>
</dbReference>
<feature type="region of interest" description="Disordered" evidence="1">
    <location>
        <begin position="167"/>
        <end position="271"/>
    </location>
</feature>
<evidence type="ECO:0000313" key="4">
    <source>
        <dbReference type="Proteomes" id="UP000245942"/>
    </source>
</evidence>
<keyword evidence="2" id="KW-1133">Transmembrane helix</keyword>
<feature type="region of interest" description="Disordered" evidence="1">
    <location>
        <begin position="342"/>
        <end position="367"/>
    </location>
</feature>
<feature type="compositionally biased region" description="Low complexity" evidence="1">
    <location>
        <begin position="219"/>
        <end position="232"/>
    </location>
</feature>
<feature type="transmembrane region" description="Helical" evidence="2">
    <location>
        <begin position="409"/>
        <end position="431"/>
    </location>
</feature>
<dbReference type="AlphaFoldDB" id="A0A316UCY9"/>
<evidence type="ECO:0000256" key="2">
    <source>
        <dbReference type="SAM" id="Phobius"/>
    </source>
</evidence>
<feature type="region of interest" description="Disordered" evidence="1">
    <location>
        <begin position="440"/>
        <end position="466"/>
    </location>
</feature>
<feature type="compositionally biased region" description="Basic residues" evidence="1">
    <location>
        <begin position="541"/>
        <end position="558"/>
    </location>
</feature>
<protein>
    <submittedName>
        <fullName evidence="3">Uncharacterized protein</fullName>
    </submittedName>
</protein>
<dbReference type="OrthoDB" id="3366868at2759"/>
<accession>A0A316UCY9</accession>
<evidence type="ECO:0000313" key="3">
    <source>
        <dbReference type="EMBL" id="PWN22748.1"/>
    </source>
</evidence>
<dbReference type="Proteomes" id="UP000245942">
    <property type="component" value="Unassembled WGS sequence"/>
</dbReference>
<gene>
    <name evidence="3" type="ORF">BCV69DRAFT_280354</name>
</gene>
<sequence length="558" mass="60088">MNSQPSFDEALGHKPTVAQRESRIGSIYEKYLYDPKDLTSADPLLRALARNASGDNVEGSYAGAGGHTSQPFGASAGGGFYDEERKGQVNAGLQTLDLSGNLMDVLLETEETADGAQGFSAVPTPFKERSASHKALTAQLGLDTPLPPPQEWRDSSYFASRPAVPFKRTSASSSQASMSPTKSSFRTPQRPPSAILPSPNPSVPSSGSSQHSAFRFGSDVDSLASPPLSPSDSFRKSSPRAPKPLLLCQGLEPVSPPKSMGNPPPLGFSETGDAAVVKQKYSLLRRSVAFVTGSNGPSRKPSVLNGRQSLMQKSLTLVMGGQRPSEASEKLFDDEETLAPPRHRGFEKADTKSPQIHQLASPRGDTAEWDADGAAAQFWRRFELAQKRAELDEKSSQTLRQRLDAQRKAHLWSVGSAAILIVAAIIAVIVWRANLNDANTQPSAANRGSFAGTTTPARRALRPTGTQARRALKATSTLMPASQLKRRLIIRDQLWVDAQVKSPTKASGSAATAAQQHPAVDVISVRSPAEIGAYDHQNPGLHRRLTKRHSQMRRRLSE</sequence>
<dbReference type="EMBL" id="KZ819322">
    <property type="protein sequence ID" value="PWN22748.1"/>
    <property type="molecule type" value="Genomic_DNA"/>
</dbReference>
<keyword evidence="4" id="KW-1185">Reference proteome</keyword>
<feature type="region of interest" description="Disordered" evidence="1">
    <location>
        <begin position="532"/>
        <end position="558"/>
    </location>
</feature>
<feature type="region of interest" description="Disordered" evidence="1">
    <location>
        <begin position="116"/>
        <end position="135"/>
    </location>
</feature>
<dbReference type="GeneID" id="37013319"/>
<keyword evidence="2" id="KW-0472">Membrane</keyword>
<organism evidence="3 4">
    <name type="scientific">Pseudomicrostroma glucosiphilum</name>
    <dbReference type="NCBI Taxonomy" id="1684307"/>
    <lineage>
        <taxon>Eukaryota</taxon>
        <taxon>Fungi</taxon>
        <taxon>Dikarya</taxon>
        <taxon>Basidiomycota</taxon>
        <taxon>Ustilaginomycotina</taxon>
        <taxon>Exobasidiomycetes</taxon>
        <taxon>Microstromatales</taxon>
        <taxon>Microstromatales incertae sedis</taxon>
        <taxon>Pseudomicrostroma</taxon>
    </lineage>
</organism>